<dbReference type="Proteomes" id="UP001057402">
    <property type="component" value="Chromosome 3"/>
</dbReference>
<reference evidence="2" key="1">
    <citation type="journal article" date="2023" name="Front. Plant Sci.">
        <title>Chromosomal-level genome assembly of Melastoma candidum provides insights into trichome evolution.</title>
        <authorList>
            <person name="Zhong Y."/>
            <person name="Wu W."/>
            <person name="Sun C."/>
            <person name="Zou P."/>
            <person name="Liu Y."/>
            <person name="Dai S."/>
            <person name="Zhou R."/>
        </authorList>
    </citation>
    <scope>NUCLEOTIDE SEQUENCE [LARGE SCALE GENOMIC DNA]</scope>
</reference>
<keyword evidence="2" id="KW-1185">Reference proteome</keyword>
<evidence type="ECO:0000313" key="1">
    <source>
        <dbReference type="EMBL" id="KAI4381092.1"/>
    </source>
</evidence>
<evidence type="ECO:0000313" key="2">
    <source>
        <dbReference type="Proteomes" id="UP001057402"/>
    </source>
</evidence>
<dbReference type="EMBL" id="CM042882">
    <property type="protein sequence ID" value="KAI4381092.1"/>
    <property type="molecule type" value="Genomic_DNA"/>
</dbReference>
<sequence length="189" mass="20990">MEKMLHGVWRKKPTKQSKRRRPMLAGLVKYLTADSHMHAPLLSPPSSRYLSASRALSFLDVGRKGGEGGGNKRRFFERAVEYLKSDPHLYGSLVDAEELGPEARAGPMRHIERVVIAVSRGIMLIEETQSRSEENRHPIPNLARTGQSINVQANKVKDKVSWDIQSARARGKQGGVITRSGKVAKGLTN</sequence>
<comment type="caution">
    <text evidence="1">The sequence shown here is derived from an EMBL/GenBank/DDBJ whole genome shotgun (WGS) entry which is preliminary data.</text>
</comment>
<protein>
    <submittedName>
        <fullName evidence="1">Uncharacterized protein</fullName>
    </submittedName>
</protein>
<accession>A0ACB9RRL4</accession>
<proteinExistence type="predicted"/>
<gene>
    <name evidence="1" type="ORF">MLD38_007202</name>
</gene>
<organism evidence="1 2">
    <name type="scientific">Melastoma candidum</name>
    <dbReference type="NCBI Taxonomy" id="119954"/>
    <lineage>
        <taxon>Eukaryota</taxon>
        <taxon>Viridiplantae</taxon>
        <taxon>Streptophyta</taxon>
        <taxon>Embryophyta</taxon>
        <taxon>Tracheophyta</taxon>
        <taxon>Spermatophyta</taxon>
        <taxon>Magnoliopsida</taxon>
        <taxon>eudicotyledons</taxon>
        <taxon>Gunneridae</taxon>
        <taxon>Pentapetalae</taxon>
        <taxon>rosids</taxon>
        <taxon>malvids</taxon>
        <taxon>Myrtales</taxon>
        <taxon>Melastomataceae</taxon>
        <taxon>Melastomatoideae</taxon>
        <taxon>Melastomateae</taxon>
        <taxon>Melastoma</taxon>
    </lineage>
</organism>
<name>A0ACB9RRL4_9MYRT</name>